<organism evidence="13 14">
    <name type="scientific">Candidatus Onthovivens merdipullorum</name>
    <dbReference type="NCBI Taxonomy" id="2840889"/>
    <lineage>
        <taxon>Bacteria</taxon>
        <taxon>Bacillati</taxon>
        <taxon>Bacillota</taxon>
        <taxon>Bacilli</taxon>
        <taxon>Bacillales</taxon>
        <taxon>Candidatus Onthovivens</taxon>
    </lineage>
</organism>
<keyword evidence="5 9" id="KW-0560">Oxidoreductase</keyword>
<feature type="domain" description="1-deoxy-D-xylulose 5-phosphate reductoisomerase C-terminal" evidence="11">
    <location>
        <begin position="143"/>
        <end position="226"/>
    </location>
</feature>
<proteinExistence type="inferred from homology"/>
<feature type="domain" description="DXP reductoisomerase C-terminal" evidence="12">
    <location>
        <begin position="257"/>
        <end position="358"/>
    </location>
</feature>
<dbReference type="InterPro" id="IPR026877">
    <property type="entry name" value="DXPR_C"/>
</dbReference>
<evidence type="ECO:0000259" key="12">
    <source>
        <dbReference type="Pfam" id="PF13288"/>
    </source>
</evidence>
<evidence type="ECO:0000256" key="4">
    <source>
        <dbReference type="ARBA" id="ARBA00022857"/>
    </source>
</evidence>
<feature type="binding site" evidence="9">
    <location>
        <position position="218"/>
    </location>
    <ligand>
        <name>1-deoxy-D-xylulose 5-phosphate</name>
        <dbReference type="ChEBI" id="CHEBI:57792"/>
    </ligand>
</feature>
<gene>
    <name evidence="9" type="primary">dxr</name>
    <name evidence="13" type="ORF">IAC58_06950</name>
</gene>
<comment type="catalytic activity">
    <reaction evidence="8">
        <text>2-C-methyl-D-erythritol 4-phosphate + NADP(+) = 1-deoxy-D-xylulose 5-phosphate + NADPH + H(+)</text>
        <dbReference type="Rhea" id="RHEA:13717"/>
        <dbReference type="ChEBI" id="CHEBI:15378"/>
        <dbReference type="ChEBI" id="CHEBI:57783"/>
        <dbReference type="ChEBI" id="CHEBI:57792"/>
        <dbReference type="ChEBI" id="CHEBI:58262"/>
        <dbReference type="ChEBI" id="CHEBI:58349"/>
        <dbReference type="EC" id="1.1.1.267"/>
    </reaction>
    <physiologicalReaction direction="right-to-left" evidence="8">
        <dbReference type="Rhea" id="RHEA:13719"/>
    </physiologicalReaction>
</comment>
<dbReference type="InterPro" id="IPR036169">
    <property type="entry name" value="DXPR_C_sf"/>
</dbReference>
<dbReference type="Pfam" id="PF08436">
    <property type="entry name" value="DXP_redisom_C"/>
    <property type="match status" value="1"/>
</dbReference>
<feature type="binding site" evidence="9">
    <location>
        <position position="214"/>
    </location>
    <ligand>
        <name>1-deoxy-D-xylulose 5-phosphate</name>
        <dbReference type="ChEBI" id="CHEBI:57792"/>
    </ligand>
</feature>
<dbReference type="Pfam" id="PF02670">
    <property type="entry name" value="DXP_reductoisom"/>
    <property type="match status" value="1"/>
</dbReference>
<feature type="binding site" evidence="9">
    <location>
        <position position="10"/>
    </location>
    <ligand>
        <name>NADPH</name>
        <dbReference type="ChEBI" id="CHEBI:57783"/>
    </ligand>
</feature>
<sequence>MNLILLGASGSIGIQTLEILKNEKNNWVLEGFSIGKQFLKIDEILLNFNSVKHICVRFKKDYLVYKKKYPYIKFYYGDKGLIKLIKNSSKNSYVLNALIGFSGLLPSVYSIKNRHTLLLANKESLVIGGELINKLLKKHNNEIIPIDSEHVALKKCLYNEDIDNIKNAYITASGGPFFNYSVEELKKVTVHDALNHPNWKMGKKITIDSATMMNKCFEIIEASYLFPFLKKINVLVSRDSMVHGLIEYKNYTKLNVSPPSMKGPIEYALNLGKPTNGNEFNDVIIDSLDKYNLLKLDENRFSLIKYSRLILNKKGNSGAILNAINEICVEAFLNNEITFIEIEQIINIIMKDAKFNRFCSYFNYKLTDFKYRKITRKLIRRIKCK</sequence>
<comment type="caution">
    <text evidence="9">Lacks conserved residue(s) required for the propagation of feature annotation.</text>
</comment>
<dbReference type="AlphaFoldDB" id="A0A9D9DJV2"/>
<dbReference type="Proteomes" id="UP000823613">
    <property type="component" value="Unassembled WGS sequence"/>
</dbReference>
<dbReference type="SUPFAM" id="SSF51735">
    <property type="entry name" value="NAD(P)-binding Rossmann-fold domains"/>
    <property type="match status" value="1"/>
</dbReference>
<evidence type="ECO:0000256" key="5">
    <source>
        <dbReference type="ARBA" id="ARBA00023002"/>
    </source>
</evidence>
<evidence type="ECO:0000256" key="2">
    <source>
        <dbReference type="ARBA" id="ARBA00006825"/>
    </source>
</evidence>
<dbReference type="GO" id="GO:0070402">
    <property type="term" value="F:NADPH binding"/>
    <property type="evidence" value="ECO:0007669"/>
    <property type="project" value="InterPro"/>
</dbReference>
<dbReference type="GO" id="GO:0030145">
    <property type="term" value="F:manganese ion binding"/>
    <property type="evidence" value="ECO:0007669"/>
    <property type="project" value="TreeGrafter"/>
</dbReference>
<dbReference type="HAMAP" id="MF_00183">
    <property type="entry name" value="DXP_reductoisom"/>
    <property type="match status" value="1"/>
</dbReference>
<keyword evidence="3 9" id="KW-0479">Metal-binding</keyword>
<evidence type="ECO:0000259" key="11">
    <source>
        <dbReference type="Pfam" id="PF08436"/>
    </source>
</evidence>
<evidence type="ECO:0000313" key="13">
    <source>
        <dbReference type="EMBL" id="MBO8428262.1"/>
    </source>
</evidence>
<dbReference type="PIRSF" id="PIRSF006205">
    <property type="entry name" value="Dxp_reductismrs"/>
    <property type="match status" value="1"/>
</dbReference>
<name>A0A9D9DJV2_9BACL</name>
<evidence type="ECO:0000256" key="8">
    <source>
        <dbReference type="ARBA" id="ARBA00048543"/>
    </source>
</evidence>
<dbReference type="PANTHER" id="PTHR30525">
    <property type="entry name" value="1-DEOXY-D-XYLULOSE 5-PHOSPHATE REDUCTOISOMERASE"/>
    <property type="match status" value="1"/>
</dbReference>
<feature type="binding site" evidence="9">
    <location>
        <position position="215"/>
    </location>
    <ligand>
        <name>1-deoxy-D-xylulose 5-phosphate</name>
        <dbReference type="ChEBI" id="CHEBI:57792"/>
    </ligand>
</feature>
<dbReference type="PANTHER" id="PTHR30525:SF0">
    <property type="entry name" value="1-DEOXY-D-XYLULOSE 5-PHOSPHATE REDUCTOISOMERASE, CHLOROPLASTIC"/>
    <property type="match status" value="1"/>
</dbReference>
<feature type="binding site" evidence="9">
    <location>
        <position position="123"/>
    </location>
    <ligand>
        <name>NADPH</name>
        <dbReference type="ChEBI" id="CHEBI:57783"/>
    </ligand>
</feature>
<feature type="binding site" evidence="9">
    <location>
        <position position="209"/>
    </location>
    <ligand>
        <name>1-deoxy-D-xylulose 5-phosphate</name>
        <dbReference type="ChEBI" id="CHEBI:57792"/>
    </ligand>
</feature>
<dbReference type="SUPFAM" id="SSF55347">
    <property type="entry name" value="Glyceraldehyde-3-phosphate dehydrogenase-like, C-terminal domain"/>
    <property type="match status" value="1"/>
</dbReference>
<dbReference type="GO" id="GO:0030604">
    <property type="term" value="F:1-deoxy-D-xylulose-5-phosphate reductoisomerase activity"/>
    <property type="evidence" value="ECO:0007669"/>
    <property type="project" value="UniProtKB-UniRule"/>
</dbReference>
<accession>A0A9D9DJV2</accession>
<feature type="binding site" evidence="9">
    <location>
        <position position="196"/>
    </location>
    <ligand>
        <name>1-deoxy-D-xylulose 5-phosphate</name>
        <dbReference type="ChEBI" id="CHEBI:57792"/>
    </ligand>
</feature>
<feature type="binding site" evidence="9">
    <location>
        <position position="173"/>
    </location>
    <ligand>
        <name>1-deoxy-D-xylulose 5-phosphate</name>
        <dbReference type="ChEBI" id="CHEBI:57792"/>
    </ligand>
</feature>
<dbReference type="Gene3D" id="1.10.1740.10">
    <property type="match status" value="1"/>
</dbReference>
<dbReference type="Gene3D" id="3.40.50.720">
    <property type="entry name" value="NAD(P)-binding Rossmann-like Domain"/>
    <property type="match status" value="1"/>
</dbReference>
<reference evidence="13" key="2">
    <citation type="journal article" date="2021" name="PeerJ">
        <title>Extensive microbial diversity within the chicken gut microbiome revealed by metagenomics and culture.</title>
        <authorList>
            <person name="Gilroy R."/>
            <person name="Ravi A."/>
            <person name="Getino M."/>
            <person name="Pursley I."/>
            <person name="Horton D.L."/>
            <person name="Alikhan N.F."/>
            <person name="Baker D."/>
            <person name="Gharbi K."/>
            <person name="Hall N."/>
            <person name="Watson M."/>
            <person name="Adriaenssens E.M."/>
            <person name="Foster-Nyarko E."/>
            <person name="Jarju S."/>
            <person name="Secka A."/>
            <person name="Antonio M."/>
            <person name="Oren A."/>
            <person name="Chaudhuri R.R."/>
            <person name="La Ragione R."/>
            <person name="Hildebrand F."/>
            <person name="Pallen M.J."/>
        </authorList>
    </citation>
    <scope>NUCLEOTIDE SEQUENCE</scope>
    <source>
        <strain evidence="13">11159</strain>
    </source>
</reference>
<feature type="binding site" evidence="9">
    <location>
        <position position="149"/>
    </location>
    <ligand>
        <name>1-deoxy-D-xylulose 5-phosphate</name>
        <dbReference type="ChEBI" id="CHEBI:57792"/>
    </ligand>
</feature>
<keyword evidence="9" id="KW-0460">Magnesium</keyword>
<evidence type="ECO:0000259" key="10">
    <source>
        <dbReference type="Pfam" id="PF02670"/>
    </source>
</evidence>
<dbReference type="InterPro" id="IPR036291">
    <property type="entry name" value="NAD(P)-bd_dom_sf"/>
</dbReference>
<feature type="binding site" evidence="9">
    <location>
        <position position="36"/>
    </location>
    <ligand>
        <name>NADPH</name>
        <dbReference type="ChEBI" id="CHEBI:57783"/>
    </ligand>
</feature>
<evidence type="ECO:0000313" key="14">
    <source>
        <dbReference type="Proteomes" id="UP000823613"/>
    </source>
</evidence>
<feature type="binding site" evidence="9">
    <location>
        <position position="202"/>
    </location>
    <ligand>
        <name>NADPH</name>
        <dbReference type="ChEBI" id="CHEBI:57783"/>
    </ligand>
</feature>
<dbReference type="EMBL" id="JADIMY010000130">
    <property type="protein sequence ID" value="MBO8428262.1"/>
    <property type="molecule type" value="Genomic_DNA"/>
</dbReference>
<dbReference type="EC" id="1.1.1.267" evidence="9"/>
<keyword evidence="6 9" id="KW-0464">Manganese</keyword>
<evidence type="ECO:0000256" key="9">
    <source>
        <dbReference type="HAMAP-Rule" id="MF_00183"/>
    </source>
</evidence>
<dbReference type="InterPro" id="IPR003821">
    <property type="entry name" value="DXP_reductoisomerase"/>
</dbReference>
<keyword evidence="7 9" id="KW-0414">Isoprene biosynthesis</keyword>
<keyword evidence="4 9" id="KW-0521">NADP</keyword>
<reference evidence="13" key="1">
    <citation type="submission" date="2020-10" db="EMBL/GenBank/DDBJ databases">
        <authorList>
            <person name="Gilroy R."/>
        </authorList>
    </citation>
    <scope>NUCLEOTIDE SEQUENCE</scope>
    <source>
        <strain evidence="13">11159</strain>
    </source>
</reference>
<feature type="binding site" evidence="9">
    <location>
        <position position="149"/>
    </location>
    <ligand>
        <name>Mn(2+)</name>
        <dbReference type="ChEBI" id="CHEBI:29035"/>
    </ligand>
</feature>
<evidence type="ECO:0000256" key="1">
    <source>
        <dbReference type="ARBA" id="ARBA00005094"/>
    </source>
</evidence>
<dbReference type="InterPro" id="IPR013644">
    <property type="entry name" value="DXP_reductoisomerase_C"/>
</dbReference>
<feature type="binding site" evidence="9">
    <location>
        <position position="122"/>
    </location>
    <ligand>
        <name>1-deoxy-D-xylulose 5-phosphate</name>
        <dbReference type="ChEBI" id="CHEBI:57792"/>
    </ligand>
</feature>
<feature type="binding site" evidence="9">
    <location>
        <position position="121"/>
    </location>
    <ligand>
        <name>NADPH</name>
        <dbReference type="ChEBI" id="CHEBI:57783"/>
    </ligand>
</feature>
<comment type="similarity">
    <text evidence="2 9">Belongs to the DXR family.</text>
</comment>
<comment type="function">
    <text evidence="9">Catalyzes the NADPH-dependent rearrangement and reduction of 1-deoxy-D-xylulose-5-phosphate (DXP) to 2-C-methyl-D-erythritol 4-phosphate (MEP).</text>
</comment>
<feature type="binding site" evidence="9">
    <location>
        <position position="35"/>
    </location>
    <ligand>
        <name>NADPH</name>
        <dbReference type="ChEBI" id="CHEBI:57783"/>
    </ligand>
</feature>
<feature type="binding site" evidence="9">
    <location>
        <position position="148"/>
    </location>
    <ligand>
        <name>1-deoxy-D-xylulose 5-phosphate</name>
        <dbReference type="ChEBI" id="CHEBI:57792"/>
    </ligand>
</feature>
<evidence type="ECO:0000256" key="3">
    <source>
        <dbReference type="ARBA" id="ARBA00022723"/>
    </source>
</evidence>
<evidence type="ECO:0000256" key="6">
    <source>
        <dbReference type="ARBA" id="ARBA00023211"/>
    </source>
</evidence>
<dbReference type="InterPro" id="IPR013512">
    <property type="entry name" value="DXP_reductoisomerase_N"/>
</dbReference>
<feature type="domain" description="1-deoxy-D-xylulose 5-phosphate reductoisomerase N-terminal" evidence="10">
    <location>
        <begin position="3"/>
        <end position="129"/>
    </location>
</feature>
<feature type="binding site" evidence="9">
    <location>
        <position position="11"/>
    </location>
    <ligand>
        <name>NADPH</name>
        <dbReference type="ChEBI" id="CHEBI:57783"/>
    </ligand>
</feature>
<feature type="binding site" evidence="9">
    <location>
        <position position="147"/>
    </location>
    <ligand>
        <name>Mn(2+)</name>
        <dbReference type="ChEBI" id="CHEBI:29035"/>
    </ligand>
</feature>
<feature type="binding site" evidence="9">
    <location>
        <position position="12"/>
    </location>
    <ligand>
        <name>NADPH</name>
        <dbReference type="ChEBI" id="CHEBI:57783"/>
    </ligand>
</feature>
<protein>
    <recommendedName>
        <fullName evidence="9">1-deoxy-D-xylulose 5-phosphate reductoisomerase</fullName>
        <shortName evidence="9">DXP reductoisomerase</shortName>
        <ecNumber evidence="9">1.1.1.267</ecNumber>
    </recommendedName>
    <alternativeName>
        <fullName evidence="9">1-deoxyxylulose-5-phosphate reductoisomerase</fullName>
    </alternativeName>
    <alternativeName>
        <fullName evidence="9">2-C-methyl-D-erythritol 4-phosphate synthase</fullName>
    </alternativeName>
</protein>
<feature type="binding site" evidence="9">
    <location>
        <position position="218"/>
    </location>
    <ligand>
        <name>Mn(2+)</name>
        <dbReference type="ChEBI" id="CHEBI:29035"/>
    </ligand>
</feature>
<comment type="pathway">
    <text evidence="1 9">Isoprenoid biosynthesis; isopentenyl diphosphate biosynthesis via DXP pathway; isopentenyl diphosphate from 1-deoxy-D-xylulose 5-phosphate: step 1/6.</text>
</comment>
<evidence type="ECO:0000256" key="7">
    <source>
        <dbReference type="ARBA" id="ARBA00023229"/>
    </source>
</evidence>
<dbReference type="Pfam" id="PF13288">
    <property type="entry name" value="DXPR_C"/>
    <property type="match status" value="1"/>
</dbReference>
<comment type="caution">
    <text evidence="13">The sequence shown here is derived from an EMBL/GenBank/DDBJ whole genome shotgun (WGS) entry which is preliminary data.</text>
</comment>
<dbReference type="SUPFAM" id="SSF69055">
    <property type="entry name" value="1-deoxy-D-xylulose-5-phosphate reductoisomerase, C-terminal domain"/>
    <property type="match status" value="1"/>
</dbReference>
<dbReference type="GO" id="GO:0051484">
    <property type="term" value="P:isopentenyl diphosphate biosynthetic process, methylerythritol 4-phosphate pathway involved in terpenoid biosynthetic process"/>
    <property type="evidence" value="ECO:0007669"/>
    <property type="project" value="TreeGrafter"/>
</dbReference>
<comment type="cofactor">
    <cofactor evidence="9">
        <name>Mg(2+)</name>
        <dbReference type="ChEBI" id="CHEBI:18420"/>
    </cofactor>
    <cofactor evidence="9">
        <name>Mn(2+)</name>
        <dbReference type="ChEBI" id="CHEBI:29035"/>
    </cofactor>
</comment>